<dbReference type="Proteomes" id="UP000030106">
    <property type="component" value="Unassembled WGS sequence"/>
</dbReference>
<evidence type="ECO:0000313" key="2">
    <source>
        <dbReference type="Proteomes" id="UP000030106"/>
    </source>
</evidence>
<name>A0A0A2VAW4_BEABA</name>
<gene>
    <name evidence="1" type="ORF">BBAD15_g11257</name>
</gene>
<dbReference type="STRING" id="1245745.A0A0A2VAW4"/>
<dbReference type="eggNOG" id="ENOG502SN8C">
    <property type="taxonomic scope" value="Eukaryota"/>
</dbReference>
<evidence type="ECO:0000313" key="1">
    <source>
        <dbReference type="EMBL" id="KGQ03502.1"/>
    </source>
</evidence>
<dbReference type="EMBL" id="ANFO01001213">
    <property type="protein sequence ID" value="KGQ03502.1"/>
    <property type="molecule type" value="Genomic_DNA"/>
</dbReference>
<proteinExistence type="predicted"/>
<dbReference type="OrthoDB" id="288942at2759"/>
<organism evidence="1 2">
    <name type="scientific">Beauveria bassiana D1-5</name>
    <dbReference type="NCBI Taxonomy" id="1245745"/>
    <lineage>
        <taxon>Eukaryota</taxon>
        <taxon>Fungi</taxon>
        <taxon>Dikarya</taxon>
        <taxon>Ascomycota</taxon>
        <taxon>Pezizomycotina</taxon>
        <taxon>Sordariomycetes</taxon>
        <taxon>Hypocreomycetidae</taxon>
        <taxon>Hypocreales</taxon>
        <taxon>Cordycipitaceae</taxon>
        <taxon>Beauveria</taxon>
    </lineage>
</organism>
<accession>A0A0A2VAW4</accession>
<dbReference type="AlphaFoldDB" id="A0A0A2VAW4"/>
<comment type="caution">
    <text evidence="1">The sequence shown here is derived from an EMBL/GenBank/DDBJ whole genome shotgun (WGS) entry which is preliminary data.</text>
</comment>
<protein>
    <submittedName>
        <fullName evidence="1">Uncharacterized protein</fullName>
    </submittedName>
</protein>
<dbReference type="HOGENOM" id="CLU_055163_1_0_1"/>
<sequence length="370" mass="42457">MEASTPTSRSAISLHQRRLSKSELSESGLNQAECPLFKFLPAEIRSHIFALALVDYEEPAAAHQYARNTCWARPSYSSPRRTDTALLRTCKYINRETWFLPFLLKEQTHWITATDRAPPEYSVDDSLVNLRQAIAKIKRQHNQSDVEIKSFRVFTQMYKIEAHEVTGFLSLVPYLSFQRLCITIRHADFWFWENDAPLRFESQWIPRLCAVLPSAVREVVIEMETVSRKAAQLDEIAKQMAQKWHFRIRDGERLFADSTPNGHEVSRWRGSSSWHNQRWIRDEISDGIIEYYVGAVRFQPRHAIEKAGGKVSDEALQAAASVTFMVPEKLHLPDAEPMQCVQAYVPTDTEDLSVVITSAAEEDATARNMA</sequence>
<reference evidence="1 2" key="1">
    <citation type="submission" date="2012-10" db="EMBL/GenBank/DDBJ databases">
        <title>Genome sequencing and analysis of entomopathogenic fungi Beauveria bassiana D1-5.</title>
        <authorList>
            <person name="Li Q."/>
            <person name="Wang L."/>
            <person name="Zhang Z."/>
            <person name="Wang Q."/>
            <person name="Ren J."/>
            <person name="Wang M."/>
            <person name="Xu W."/>
            <person name="Wang J."/>
            <person name="Lu Y."/>
            <person name="Du Q."/>
            <person name="Sun Z."/>
        </authorList>
    </citation>
    <scope>NUCLEOTIDE SEQUENCE [LARGE SCALE GENOMIC DNA]</scope>
    <source>
        <strain evidence="1 2">D1-5</strain>
    </source>
</reference>